<evidence type="ECO:0000313" key="2">
    <source>
        <dbReference type="Proteomes" id="UP000035481"/>
    </source>
</evidence>
<name>A0A0G9HCL5_9GAMM</name>
<accession>A0A0G9HCL5</accession>
<sequence>MVYPQRQHDHPVAVRFERMLELLRMRRAEFASPPHVSQQNINTWLRRGKIGAAGIARLRELAEQRGVAEFSEDWINHGLGPEPTLSPFAADVISAQGSSEGATQNGPRVSRGYLRFEYLEGYSKELARFVDIPQILTVSISGALQASVRVLVNPSDALTGVIERGELLFVDTSVRSVESDGIYAYKLAEIAQVRRFLIRGKGMLRLVGTHAYEDSLELAGSELDDLEIGGRVVGRVGGSSI</sequence>
<protein>
    <recommendedName>
        <fullName evidence="3">Peptidase S24/S26A/S26B/S26C domain-containing protein</fullName>
    </recommendedName>
</protein>
<proteinExistence type="predicted"/>
<dbReference type="STRING" id="1440762.Y882_02710"/>
<dbReference type="EMBL" id="JPLA01000006">
    <property type="protein sequence ID" value="KLD65447.1"/>
    <property type="molecule type" value="Genomic_DNA"/>
</dbReference>
<gene>
    <name evidence="1" type="ORF">Y882_02710</name>
</gene>
<dbReference type="PATRIC" id="fig|1440762.4.peg.3323"/>
<dbReference type="InterPro" id="IPR036286">
    <property type="entry name" value="LexA/Signal_pep-like_sf"/>
</dbReference>
<dbReference type="SUPFAM" id="SSF51306">
    <property type="entry name" value="LexA/Signal peptidase"/>
    <property type="match status" value="1"/>
</dbReference>
<comment type="caution">
    <text evidence="1">The sequence shown here is derived from an EMBL/GenBank/DDBJ whole genome shotgun (WGS) entry which is preliminary data.</text>
</comment>
<dbReference type="RefSeq" id="WP_046970332.1">
    <property type="nucleotide sequence ID" value="NZ_JPLA01000006.1"/>
</dbReference>
<dbReference type="Proteomes" id="UP000035481">
    <property type="component" value="Unassembled WGS sequence"/>
</dbReference>
<dbReference type="CDD" id="cd06529">
    <property type="entry name" value="S24_LexA-like"/>
    <property type="match status" value="1"/>
</dbReference>
<organism evidence="1 2">
    <name type="scientific">Dyella japonica DSM 16301</name>
    <dbReference type="NCBI Taxonomy" id="1440762"/>
    <lineage>
        <taxon>Bacteria</taxon>
        <taxon>Pseudomonadati</taxon>
        <taxon>Pseudomonadota</taxon>
        <taxon>Gammaproteobacteria</taxon>
        <taxon>Lysobacterales</taxon>
        <taxon>Rhodanobacteraceae</taxon>
        <taxon>Dyella</taxon>
    </lineage>
</organism>
<reference evidence="1 2" key="1">
    <citation type="journal article" date="2015" name="Antonie Van Leeuwenhoek">
        <title>A phylogenomic and molecular marker based taxonomic framework for the order Xanthomonadales: proposal to transfer the families Algiphilaceae and Solimonadaceae to the order Nevskiales ord. nov. and to create a new family within the order Xanthomonadales, the family Rhodanobacteraceae fam. nov., containing the genus Rhodanobacter and its closest relatives.</title>
        <authorList>
            <person name="Naushad S."/>
            <person name="Adeolu M."/>
            <person name="Wong S."/>
            <person name="Sohail M."/>
            <person name="Schellhorn H.E."/>
            <person name="Gupta R.S."/>
        </authorList>
    </citation>
    <scope>NUCLEOTIDE SEQUENCE [LARGE SCALE GENOMIC DNA]</scope>
    <source>
        <strain evidence="1 2">DSM 16301</strain>
    </source>
</reference>
<evidence type="ECO:0008006" key="3">
    <source>
        <dbReference type="Google" id="ProtNLM"/>
    </source>
</evidence>
<dbReference type="InterPro" id="IPR039418">
    <property type="entry name" value="LexA-like"/>
</dbReference>
<dbReference type="AlphaFoldDB" id="A0A0G9HCL5"/>
<evidence type="ECO:0000313" key="1">
    <source>
        <dbReference type="EMBL" id="KLD65447.1"/>
    </source>
</evidence>